<accession>A0ABR7YA33</accession>
<sequence>MKLPEKLLHFIWRYKLINQTNLLTTHGESLRILDFGQLNTNAGADLELAKIQIQNRIWIGNIELHVSSLDWKYHHHHLDPRYNSTILHVVWENPENIKIKRLDGT</sequence>
<proteinExistence type="predicted"/>
<organism evidence="1 2">
    <name type="scientific">Sphingobacterium litopenaei</name>
    <dbReference type="NCBI Taxonomy" id="2763500"/>
    <lineage>
        <taxon>Bacteria</taxon>
        <taxon>Pseudomonadati</taxon>
        <taxon>Bacteroidota</taxon>
        <taxon>Sphingobacteriia</taxon>
        <taxon>Sphingobacteriales</taxon>
        <taxon>Sphingobacteriaceae</taxon>
        <taxon>Sphingobacterium</taxon>
    </lineage>
</organism>
<reference evidence="1 2" key="1">
    <citation type="submission" date="2020-08" db="EMBL/GenBank/DDBJ databases">
        <title>Sphingobacterium sp. DN04309 isolated from aquaculture water.</title>
        <authorList>
            <person name="Zhang M."/>
        </authorList>
    </citation>
    <scope>NUCLEOTIDE SEQUENCE [LARGE SCALE GENOMIC DNA]</scope>
    <source>
        <strain evidence="1 2">DN04309</strain>
    </source>
</reference>
<dbReference type="InterPro" id="IPR021272">
    <property type="entry name" value="DUF2851"/>
</dbReference>
<dbReference type="Proteomes" id="UP000651271">
    <property type="component" value="Unassembled WGS sequence"/>
</dbReference>
<dbReference type="Pfam" id="PF11013">
    <property type="entry name" value="DUF2851"/>
    <property type="match status" value="1"/>
</dbReference>
<comment type="caution">
    <text evidence="1">The sequence shown here is derived from an EMBL/GenBank/DDBJ whole genome shotgun (WGS) entry which is preliminary data.</text>
</comment>
<name>A0ABR7YA33_9SPHI</name>
<evidence type="ECO:0000313" key="2">
    <source>
        <dbReference type="Proteomes" id="UP000651271"/>
    </source>
</evidence>
<protein>
    <submittedName>
        <fullName evidence="1">DUF2851 family protein</fullName>
    </submittedName>
</protein>
<keyword evidence="2" id="KW-1185">Reference proteome</keyword>
<dbReference type="EMBL" id="JACOIJ010000001">
    <property type="protein sequence ID" value="MBD1428146.1"/>
    <property type="molecule type" value="Genomic_DNA"/>
</dbReference>
<evidence type="ECO:0000313" key="1">
    <source>
        <dbReference type="EMBL" id="MBD1428146.1"/>
    </source>
</evidence>
<gene>
    <name evidence="1" type="ORF">H8B04_00975</name>
</gene>